<dbReference type="Pfam" id="PF00005">
    <property type="entry name" value="ABC_tran"/>
    <property type="match status" value="1"/>
</dbReference>
<evidence type="ECO:0000256" key="1">
    <source>
        <dbReference type="ARBA" id="ARBA00005417"/>
    </source>
</evidence>
<dbReference type="SUPFAM" id="SSF52540">
    <property type="entry name" value="P-loop containing nucleoside triphosphate hydrolases"/>
    <property type="match status" value="1"/>
</dbReference>
<evidence type="ECO:0000313" key="8">
    <source>
        <dbReference type="EMBL" id="MBJ7610527.1"/>
    </source>
</evidence>
<comment type="caution">
    <text evidence="8">The sequence shown here is derived from an EMBL/GenBank/DDBJ whole genome shotgun (WGS) entry which is preliminary data.</text>
</comment>
<evidence type="ECO:0000259" key="7">
    <source>
        <dbReference type="PROSITE" id="PS50893"/>
    </source>
</evidence>
<keyword evidence="2" id="KW-0813">Transport</keyword>
<dbReference type="PANTHER" id="PTHR43820:SF4">
    <property type="entry name" value="HIGH-AFFINITY BRANCHED-CHAIN AMINO ACID TRANSPORT ATP-BINDING PROTEIN LIVF"/>
    <property type="match status" value="1"/>
</dbReference>
<keyword evidence="3" id="KW-0547">Nucleotide-binding</keyword>
<dbReference type="InterPro" id="IPR052156">
    <property type="entry name" value="BCAA_Transport_ATP-bd_LivF"/>
</dbReference>
<dbReference type="SMART" id="SM00382">
    <property type="entry name" value="AAA"/>
    <property type="match status" value="1"/>
</dbReference>
<evidence type="ECO:0000313" key="9">
    <source>
        <dbReference type="Proteomes" id="UP000614410"/>
    </source>
</evidence>
<dbReference type="PROSITE" id="PS00211">
    <property type="entry name" value="ABC_TRANSPORTER_1"/>
    <property type="match status" value="1"/>
</dbReference>
<dbReference type="AlphaFoldDB" id="A0A934KMS2"/>
<dbReference type="InterPro" id="IPR003439">
    <property type="entry name" value="ABC_transporter-like_ATP-bd"/>
</dbReference>
<sequence>MTALTPDPAPEPASVPAAGHAAVAQHPSPAALDVTGLTAGYGGPPIVEDVSIRAHRGAITAIVGPNGAGKSTLLKAIAGVIRPKAGSVRVEDHDVTGLAADKLVRRGIAYVPQVANVFPQLSVHENLEMGGYIRHGRGVKERAAELYTLFPDLEAARSRRAETLSGGQRTMLAMARGLMVDPAVLILDEPSAGLSPKFQSTVWERIEQVRSTNVAVLVVEQNTRETLRHAAWAYVLVLGRNRLEGPGRELLHDDEVVRLYVGVLTK</sequence>
<evidence type="ECO:0000256" key="4">
    <source>
        <dbReference type="ARBA" id="ARBA00022840"/>
    </source>
</evidence>
<dbReference type="GO" id="GO:0015807">
    <property type="term" value="P:L-amino acid transport"/>
    <property type="evidence" value="ECO:0007669"/>
    <property type="project" value="TreeGrafter"/>
</dbReference>
<accession>A0A934KMS2</accession>
<feature type="compositionally biased region" description="Low complexity" evidence="6">
    <location>
        <begin position="14"/>
        <end position="24"/>
    </location>
</feature>
<gene>
    <name evidence="8" type="ORF">JF887_14030</name>
</gene>
<feature type="domain" description="ABC transporter" evidence="7">
    <location>
        <begin position="32"/>
        <end position="263"/>
    </location>
</feature>
<dbReference type="PROSITE" id="PS50893">
    <property type="entry name" value="ABC_TRANSPORTER_2"/>
    <property type="match status" value="1"/>
</dbReference>
<dbReference type="PANTHER" id="PTHR43820">
    <property type="entry name" value="HIGH-AFFINITY BRANCHED-CHAIN AMINO ACID TRANSPORT ATP-BINDING PROTEIN LIVF"/>
    <property type="match status" value="1"/>
</dbReference>
<dbReference type="Gene3D" id="3.40.50.300">
    <property type="entry name" value="P-loop containing nucleotide triphosphate hydrolases"/>
    <property type="match status" value="1"/>
</dbReference>
<dbReference type="GO" id="GO:0005524">
    <property type="term" value="F:ATP binding"/>
    <property type="evidence" value="ECO:0007669"/>
    <property type="project" value="UniProtKB-KW"/>
</dbReference>
<dbReference type="InterPro" id="IPR003593">
    <property type="entry name" value="AAA+_ATPase"/>
</dbReference>
<reference evidence="8 9" key="1">
    <citation type="submission" date="2020-10" db="EMBL/GenBank/DDBJ databases">
        <title>Ca. Dormibacterota MAGs.</title>
        <authorList>
            <person name="Montgomery K."/>
        </authorList>
    </citation>
    <scope>NUCLEOTIDE SEQUENCE [LARGE SCALE GENOMIC DNA]</scope>
    <source>
        <strain evidence="8">Mitchell_Peninsula_5</strain>
    </source>
</reference>
<proteinExistence type="inferred from homology"/>
<dbReference type="GO" id="GO:0015658">
    <property type="term" value="F:branched-chain amino acid transmembrane transporter activity"/>
    <property type="evidence" value="ECO:0007669"/>
    <property type="project" value="TreeGrafter"/>
</dbReference>
<keyword evidence="4 8" id="KW-0067">ATP-binding</keyword>
<evidence type="ECO:0000256" key="5">
    <source>
        <dbReference type="ARBA" id="ARBA00022970"/>
    </source>
</evidence>
<feature type="region of interest" description="Disordered" evidence="6">
    <location>
        <begin position="1"/>
        <end position="24"/>
    </location>
</feature>
<name>A0A934KMS2_9BACT</name>
<dbReference type="EMBL" id="JAEKNN010000063">
    <property type="protein sequence ID" value="MBJ7610527.1"/>
    <property type="molecule type" value="Genomic_DNA"/>
</dbReference>
<keyword evidence="5" id="KW-0029">Amino-acid transport</keyword>
<organism evidence="8 9">
    <name type="scientific">Candidatus Amunia macphersoniae</name>
    <dbReference type="NCBI Taxonomy" id="3127014"/>
    <lineage>
        <taxon>Bacteria</taxon>
        <taxon>Bacillati</taxon>
        <taxon>Candidatus Dormiibacterota</taxon>
        <taxon>Candidatus Dormibacteria</taxon>
        <taxon>Candidatus Aeolococcales</taxon>
        <taxon>Candidatus Aeolococcaceae</taxon>
        <taxon>Candidatus Amunia</taxon>
    </lineage>
</organism>
<dbReference type="GO" id="GO:0016887">
    <property type="term" value="F:ATP hydrolysis activity"/>
    <property type="evidence" value="ECO:0007669"/>
    <property type="project" value="InterPro"/>
</dbReference>
<evidence type="ECO:0000256" key="2">
    <source>
        <dbReference type="ARBA" id="ARBA00022448"/>
    </source>
</evidence>
<dbReference type="InterPro" id="IPR027417">
    <property type="entry name" value="P-loop_NTPase"/>
</dbReference>
<dbReference type="CDD" id="cd03224">
    <property type="entry name" value="ABC_TM1139_LivF_branched"/>
    <property type="match status" value="1"/>
</dbReference>
<dbReference type="InterPro" id="IPR017871">
    <property type="entry name" value="ABC_transporter-like_CS"/>
</dbReference>
<evidence type="ECO:0000256" key="6">
    <source>
        <dbReference type="SAM" id="MobiDB-lite"/>
    </source>
</evidence>
<dbReference type="Proteomes" id="UP000614410">
    <property type="component" value="Unassembled WGS sequence"/>
</dbReference>
<evidence type="ECO:0000256" key="3">
    <source>
        <dbReference type="ARBA" id="ARBA00022741"/>
    </source>
</evidence>
<protein>
    <submittedName>
        <fullName evidence="8">ABC transporter ATP-binding protein</fullName>
    </submittedName>
</protein>
<comment type="similarity">
    <text evidence="1">Belongs to the ABC transporter superfamily.</text>
</comment>